<dbReference type="PANTHER" id="PTHR43434">
    <property type="entry name" value="PHOSPHOGLYCOLATE PHOSPHATASE"/>
    <property type="match status" value="1"/>
</dbReference>
<dbReference type="GO" id="GO:0008967">
    <property type="term" value="F:phosphoglycolate phosphatase activity"/>
    <property type="evidence" value="ECO:0007669"/>
    <property type="project" value="TreeGrafter"/>
</dbReference>
<dbReference type="OrthoDB" id="9793014at2"/>
<dbReference type="GO" id="GO:0006281">
    <property type="term" value="P:DNA repair"/>
    <property type="evidence" value="ECO:0007669"/>
    <property type="project" value="TreeGrafter"/>
</dbReference>
<dbReference type="GO" id="GO:0005829">
    <property type="term" value="C:cytosol"/>
    <property type="evidence" value="ECO:0007669"/>
    <property type="project" value="TreeGrafter"/>
</dbReference>
<accession>A0A6I4TDF8</accession>
<dbReference type="InterPro" id="IPR006439">
    <property type="entry name" value="HAD-SF_hydro_IA"/>
</dbReference>
<keyword evidence="1" id="KW-0378">Hydrolase</keyword>
<dbReference type="AlphaFoldDB" id="A0A6I4TDF8"/>
<dbReference type="SUPFAM" id="SSF56784">
    <property type="entry name" value="HAD-like"/>
    <property type="match status" value="1"/>
</dbReference>
<keyword evidence="2" id="KW-1185">Reference proteome</keyword>
<reference evidence="1 2" key="1">
    <citation type="submission" date="2019-12" db="EMBL/GenBank/DDBJ databases">
        <title>Genomic-based taxomic classification of the family Erythrobacteraceae.</title>
        <authorList>
            <person name="Xu L."/>
        </authorList>
    </citation>
    <scope>NUCLEOTIDE SEQUENCE [LARGE SCALE GENOMIC DNA]</scope>
    <source>
        <strain evidence="1 2">100921-2</strain>
    </source>
</reference>
<dbReference type="InterPro" id="IPR050155">
    <property type="entry name" value="HAD-like_hydrolase_sf"/>
</dbReference>
<dbReference type="Gene3D" id="3.40.50.1000">
    <property type="entry name" value="HAD superfamily/HAD-like"/>
    <property type="match status" value="1"/>
</dbReference>
<dbReference type="InterPro" id="IPR023198">
    <property type="entry name" value="PGP-like_dom2"/>
</dbReference>
<organism evidence="1 2">
    <name type="scientific">Tsuneonella aeria</name>
    <dbReference type="NCBI Taxonomy" id="1837929"/>
    <lineage>
        <taxon>Bacteria</taxon>
        <taxon>Pseudomonadati</taxon>
        <taxon>Pseudomonadota</taxon>
        <taxon>Alphaproteobacteria</taxon>
        <taxon>Sphingomonadales</taxon>
        <taxon>Erythrobacteraceae</taxon>
        <taxon>Tsuneonella</taxon>
    </lineage>
</organism>
<dbReference type="InterPro" id="IPR023214">
    <property type="entry name" value="HAD_sf"/>
</dbReference>
<dbReference type="Pfam" id="PF13419">
    <property type="entry name" value="HAD_2"/>
    <property type="match status" value="1"/>
</dbReference>
<dbReference type="SFLD" id="SFLDG01135">
    <property type="entry name" value="C1.5.6:_HAD__Beta-PGM__Phospha"/>
    <property type="match status" value="1"/>
</dbReference>
<dbReference type="NCBIfam" id="TIGR01509">
    <property type="entry name" value="HAD-SF-IA-v3"/>
    <property type="match status" value="1"/>
</dbReference>
<dbReference type="RefSeq" id="WP_160610384.1">
    <property type="nucleotide sequence ID" value="NZ_WTZA01000001.1"/>
</dbReference>
<name>A0A6I4TDF8_9SPHN</name>
<dbReference type="SFLD" id="SFLDS00003">
    <property type="entry name" value="Haloacid_Dehalogenase"/>
    <property type="match status" value="1"/>
</dbReference>
<dbReference type="InterPro" id="IPR036412">
    <property type="entry name" value="HAD-like_sf"/>
</dbReference>
<evidence type="ECO:0000313" key="1">
    <source>
        <dbReference type="EMBL" id="MXO74646.1"/>
    </source>
</evidence>
<dbReference type="NCBIfam" id="TIGR01549">
    <property type="entry name" value="HAD-SF-IA-v1"/>
    <property type="match status" value="1"/>
</dbReference>
<dbReference type="EMBL" id="WTZA01000001">
    <property type="protein sequence ID" value="MXO74646.1"/>
    <property type="molecule type" value="Genomic_DNA"/>
</dbReference>
<proteinExistence type="predicted"/>
<evidence type="ECO:0000313" key="2">
    <source>
        <dbReference type="Proteomes" id="UP000439522"/>
    </source>
</evidence>
<comment type="caution">
    <text evidence="1">The sequence shown here is derived from an EMBL/GenBank/DDBJ whole genome shotgun (WGS) entry which is preliminary data.</text>
</comment>
<dbReference type="PANTHER" id="PTHR43434:SF24">
    <property type="entry name" value="HYDROLASE-RELATED"/>
    <property type="match status" value="1"/>
</dbReference>
<gene>
    <name evidence="1" type="ORF">GRI40_05340</name>
</gene>
<protein>
    <submittedName>
        <fullName evidence="1">HAD-IA family hydrolase</fullName>
    </submittedName>
</protein>
<dbReference type="Gene3D" id="1.10.150.240">
    <property type="entry name" value="Putative phosphatase, domain 2"/>
    <property type="match status" value="1"/>
</dbReference>
<dbReference type="Proteomes" id="UP000439522">
    <property type="component" value="Unassembled WGS sequence"/>
</dbReference>
<sequence length="215" mass="22368">MRLAVFDCDGTLVDGQAAVCDAMETAFAEAGLSRPDRNAIRRIVGLSLPQAVRVLAPDVDTARQAAAVDAYKTAFRHARATGALEEPLYAGLRDVLEHLSASGWILAVATGKSDRGLTACLAGHGIDHLFGPLQTADRHPSKPDPAMLDAAMHEAGAAPTDTVMIGDTSFDMAMARAAGVRAIGVAWGYHAADELREAGAEAVAATPAELKDLLA</sequence>
<dbReference type="SFLD" id="SFLDG01129">
    <property type="entry name" value="C1.5:_HAD__Beta-PGM__Phosphata"/>
    <property type="match status" value="1"/>
</dbReference>
<dbReference type="InterPro" id="IPR041492">
    <property type="entry name" value="HAD_2"/>
</dbReference>